<evidence type="ECO:0000256" key="1">
    <source>
        <dbReference type="SAM" id="SignalP"/>
    </source>
</evidence>
<name>A0A1I0AL85_9GAMM</name>
<feature type="chain" id="PRO_5017351216" evidence="1">
    <location>
        <begin position="23"/>
        <end position="170"/>
    </location>
</feature>
<dbReference type="EMBL" id="FOHV01000006">
    <property type="protein sequence ID" value="SES95122.1"/>
    <property type="molecule type" value="Genomic_DNA"/>
</dbReference>
<reference evidence="3" key="1">
    <citation type="submission" date="2016-10" db="EMBL/GenBank/DDBJ databases">
        <authorList>
            <person name="Varghese N."/>
            <person name="Submissions S."/>
        </authorList>
    </citation>
    <scope>NUCLEOTIDE SEQUENCE [LARGE SCALE GENOMIC DNA]</scope>
    <source>
        <strain evidence="3">DSM 18579</strain>
    </source>
</reference>
<protein>
    <submittedName>
        <fullName evidence="2">Uncharacterized protein</fullName>
    </submittedName>
</protein>
<accession>A0A1I0AL85</accession>
<proteinExistence type="predicted"/>
<sequence length="170" mass="18273">MLKNKVLISVLASLMVNSLVHAAPPNSTLGFFSLPNDLFPSHPPYSFGSTLQQTTAENNPDVWCKDQANGYRTPKASDMSEAHVAIVPPEANPNGLTGGSERKASLSLYNEWGNVKQYPGSGWDETLANTKFWVAEPASANERYTYEITTGELTATGAGNSQHVVCVASI</sequence>
<dbReference type="RefSeq" id="WP_093318239.1">
    <property type="nucleotide sequence ID" value="NZ_FOHV01000006.1"/>
</dbReference>
<organism evidence="2 3">
    <name type="scientific">Thorsellia anophelis DSM 18579</name>
    <dbReference type="NCBI Taxonomy" id="1123402"/>
    <lineage>
        <taxon>Bacteria</taxon>
        <taxon>Pseudomonadati</taxon>
        <taxon>Pseudomonadota</taxon>
        <taxon>Gammaproteobacteria</taxon>
        <taxon>Enterobacterales</taxon>
        <taxon>Thorselliaceae</taxon>
        <taxon>Thorsellia</taxon>
    </lineage>
</organism>
<dbReference type="InterPro" id="IPR016186">
    <property type="entry name" value="C-type_lectin-like/link_sf"/>
</dbReference>
<gene>
    <name evidence="2" type="ORF">SAMN02583745_00965</name>
</gene>
<keyword evidence="3" id="KW-1185">Reference proteome</keyword>
<evidence type="ECO:0000313" key="3">
    <source>
        <dbReference type="Proteomes" id="UP000242642"/>
    </source>
</evidence>
<dbReference type="Gene3D" id="3.10.100.10">
    <property type="entry name" value="Mannose-Binding Protein A, subunit A"/>
    <property type="match status" value="1"/>
</dbReference>
<dbReference type="Proteomes" id="UP000242642">
    <property type="component" value="Unassembled WGS sequence"/>
</dbReference>
<dbReference type="AlphaFoldDB" id="A0A1I0AL85"/>
<evidence type="ECO:0000313" key="2">
    <source>
        <dbReference type="EMBL" id="SES95122.1"/>
    </source>
</evidence>
<keyword evidence="1" id="KW-0732">Signal</keyword>
<dbReference type="OrthoDB" id="7065811at2"/>
<feature type="signal peptide" evidence="1">
    <location>
        <begin position="1"/>
        <end position="22"/>
    </location>
</feature>